<dbReference type="EMBL" id="ABDF02000003">
    <property type="protein sequence ID" value="EHK25597.1"/>
    <property type="molecule type" value="Genomic_DNA"/>
</dbReference>
<keyword evidence="1" id="KW-0812">Transmembrane</keyword>
<feature type="transmembrane region" description="Helical" evidence="1">
    <location>
        <begin position="263"/>
        <end position="282"/>
    </location>
</feature>
<evidence type="ECO:0000256" key="1">
    <source>
        <dbReference type="SAM" id="Phobius"/>
    </source>
</evidence>
<dbReference type="Pfam" id="PF10067">
    <property type="entry name" value="DUF2306"/>
    <property type="match status" value="1"/>
</dbReference>
<keyword evidence="3" id="KW-1185">Reference proteome</keyword>
<evidence type="ECO:0000313" key="3">
    <source>
        <dbReference type="Proteomes" id="UP000007115"/>
    </source>
</evidence>
<dbReference type="HOGENOM" id="CLU_054818_0_1_1"/>
<proteinExistence type="predicted"/>
<dbReference type="Proteomes" id="UP000007115">
    <property type="component" value="Unassembled WGS sequence"/>
</dbReference>
<reference evidence="2 3" key="1">
    <citation type="journal article" date="2011" name="Genome Biol.">
        <title>Comparative genome sequence analysis underscores mycoparasitism as the ancestral life style of Trichoderma.</title>
        <authorList>
            <person name="Kubicek C.P."/>
            <person name="Herrera-Estrella A."/>
            <person name="Seidl-Seiboth V."/>
            <person name="Martinez D.A."/>
            <person name="Druzhinina I.S."/>
            <person name="Thon M."/>
            <person name="Zeilinger S."/>
            <person name="Casas-Flores S."/>
            <person name="Horwitz B.A."/>
            <person name="Mukherjee P.K."/>
            <person name="Mukherjee M."/>
            <person name="Kredics L."/>
            <person name="Alcaraz L.D."/>
            <person name="Aerts A."/>
            <person name="Antal Z."/>
            <person name="Atanasova L."/>
            <person name="Cervantes-Badillo M.G."/>
            <person name="Challacombe J."/>
            <person name="Chertkov O."/>
            <person name="McCluskey K."/>
            <person name="Coulpier F."/>
            <person name="Deshpande N."/>
            <person name="von Doehren H."/>
            <person name="Ebbole D.J."/>
            <person name="Esquivel-Naranjo E.U."/>
            <person name="Fekete E."/>
            <person name="Flipphi M."/>
            <person name="Glaser F."/>
            <person name="Gomez-Rodriguez E.Y."/>
            <person name="Gruber S."/>
            <person name="Han C."/>
            <person name="Henrissat B."/>
            <person name="Hermosa R."/>
            <person name="Hernandez-Onate M."/>
            <person name="Karaffa L."/>
            <person name="Kosti I."/>
            <person name="Le Crom S."/>
            <person name="Lindquist E."/>
            <person name="Lucas S."/>
            <person name="Luebeck M."/>
            <person name="Luebeck P.S."/>
            <person name="Margeot A."/>
            <person name="Metz B."/>
            <person name="Misra M."/>
            <person name="Nevalainen H."/>
            <person name="Omann M."/>
            <person name="Packer N."/>
            <person name="Perrone G."/>
            <person name="Uresti-Rivera E.E."/>
            <person name="Salamov A."/>
            <person name="Schmoll M."/>
            <person name="Seiboth B."/>
            <person name="Shapiro H."/>
            <person name="Sukno S."/>
            <person name="Tamayo-Ramos J.A."/>
            <person name="Tisch D."/>
            <person name="Wiest A."/>
            <person name="Wilkinson H.H."/>
            <person name="Zhang M."/>
            <person name="Coutinho P.M."/>
            <person name="Kenerley C.M."/>
            <person name="Monte E."/>
            <person name="Baker S.E."/>
            <person name="Grigoriev I.V."/>
        </authorList>
    </citation>
    <scope>NUCLEOTIDE SEQUENCE [LARGE SCALE GENOMIC DNA]</scope>
    <source>
        <strain evidence="3">Gv29-8 / FGSC 10586</strain>
    </source>
</reference>
<dbReference type="InParanoid" id="G9MJD4"/>
<protein>
    <submittedName>
        <fullName evidence="2">Uncharacterized protein</fullName>
    </submittedName>
</protein>
<keyword evidence="1" id="KW-1133">Transmembrane helix</keyword>
<keyword evidence="1" id="KW-0472">Membrane</keyword>
<dbReference type="OMA" id="VGLMSIM"/>
<dbReference type="AlphaFoldDB" id="G9MJD4"/>
<feature type="transmembrane region" description="Helical" evidence="1">
    <location>
        <begin position="32"/>
        <end position="52"/>
    </location>
</feature>
<gene>
    <name evidence="2" type="ORF">TRIVIDRAFT_189365</name>
</gene>
<name>G9MJD4_HYPVG</name>
<dbReference type="STRING" id="413071.G9MJD4"/>
<comment type="caution">
    <text evidence="2">The sequence shown here is derived from an EMBL/GenBank/DDBJ whole genome shotgun (WGS) entry which is preliminary data.</text>
</comment>
<feature type="transmembrane region" description="Helical" evidence="1">
    <location>
        <begin position="169"/>
        <end position="193"/>
    </location>
</feature>
<sequence length="330" mass="35623">MVKSDRLPRNAFVKAARHLYNPIGSAKGYNTVLWFITCGALLGFSLAKLPAIGLRGQFCNLDQDTVGAAGPGECFHYLQPPACILPAGILACFQFVPVITILHRVNGYIVLLLTLVGMAGAFISTPVSYGGTVEIQTGIGVLSVAFLVCLAMAVINIKRLQIEQHRAWMIRAWVYAGSVITLRLIQILTAYIVSSLDTYYIPMPCDKLAFTVANDTVTRESYPECASFLSGQSTGQFASVRARLSGSANAAEAAAALSVRFGVGLWLAAFIHVIAVEIYLNLTPAEHERLREKNPGRAGLTVDRFGDAEIWAPKLVSKAIYNPLTPSSSQ</sequence>
<dbReference type="GeneID" id="25789397"/>
<dbReference type="OrthoDB" id="193478at2759"/>
<organism evidence="2 3">
    <name type="scientific">Hypocrea virens (strain Gv29-8 / FGSC 10586)</name>
    <name type="common">Gliocladium virens</name>
    <name type="synonym">Trichoderma virens</name>
    <dbReference type="NCBI Taxonomy" id="413071"/>
    <lineage>
        <taxon>Eukaryota</taxon>
        <taxon>Fungi</taxon>
        <taxon>Dikarya</taxon>
        <taxon>Ascomycota</taxon>
        <taxon>Pezizomycotina</taxon>
        <taxon>Sordariomycetes</taxon>
        <taxon>Hypocreomycetidae</taxon>
        <taxon>Hypocreales</taxon>
        <taxon>Hypocreaceae</taxon>
        <taxon>Trichoderma</taxon>
    </lineage>
</organism>
<dbReference type="eggNOG" id="ENOG502RYBX">
    <property type="taxonomic scope" value="Eukaryota"/>
</dbReference>
<accession>G9MJD4</accession>
<feature type="transmembrane region" description="Helical" evidence="1">
    <location>
        <begin position="135"/>
        <end position="157"/>
    </location>
</feature>
<feature type="transmembrane region" description="Helical" evidence="1">
    <location>
        <begin position="84"/>
        <end position="102"/>
    </location>
</feature>
<dbReference type="VEuPathDB" id="FungiDB:TRIVIDRAFT_189365"/>
<evidence type="ECO:0000313" key="2">
    <source>
        <dbReference type="EMBL" id="EHK25597.1"/>
    </source>
</evidence>
<feature type="transmembrane region" description="Helical" evidence="1">
    <location>
        <begin position="109"/>
        <end position="129"/>
    </location>
</feature>
<dbReference type="InterPro" id="IPR018750">
    <property type="entry name" value="DUF2306_membrane"/>
</dbReference>
<dbReference type="RefSeq" id="XP_013959802.1">
    <property type="nucleotide sequence ID" value="XM_014104327.1"/>
</dbReference>